<name>A0A0A8YEF7_ARUDO</name>
<proteinExistence type="predicted"/>
<feature type="chain" id="PRO_5002042135" evidence="1">
    <location>
        <begin position="22"/>
        <end position="57"/>
    </location>
</feature>
<protein>
    <submittedName>
        <fullName evidence="2">Uncharacterized protein</fullName>
    </submittedName>
</protein>
<reference evidence="2" key="1">
    <citation type="submission" date="2014-09" db="EMBL/GenBank/DDBJ databases">
        <authorList>
            <person name="Magalhaes I.L.F."/>
            <person name="Oliveira U."/>
            <person name="Santos F.R."/>
            <person name="Vidigal T.H.D.A."/>
            <person name="Brescovit A.D."/>
            <person name="Santos A.J."/>
        </authorList>
    </citation>
    <scope>NUCLEOTIDE SEQUENCE</scope>
    <source>
        <tissue evidence="2">Shoot tissue taken approximately 20 cm above the soil surface</tissue>
    </source>
</reference>
<reference evidence="2" key="2">
    <citation type="journal article" date="2015" name="Data Brief">
        <title>Shoot transcriptome of the giant reed, Arundo donax.</title>
        <authorList>
            <person name="Barrero R.A."/>
            <person name="Guerrero F.D."/>
            <person name="Moolhuijzen P."/>
            <person name="Goolsby J.A."/>
            <person name="Tidwell J."/>
            <person name="Bellgard S.E."/>
            <person name="Bellgard M.I."/>
        </authorList>
    </citation>
    <scope>NUCLEOTIDE SEQUENCE</scope>
    <source>
        <tissue evidence="2">Shoot tissue taken approximately 20 cm above the soil surface</tissue>
    </source>
</reference>
<dbReference type="EMBL" id="GBRH01276353">
    <property type="protein sequence ID" value="JAD21542.1"/>
    <property type="molecule type" value="Transcribed_RNA"/>
</dbReference>
<evidence type="ECO:0000313" key="2">
    <source>
        <dbReference type="EMBL" id="JAD21542.1"/>
    </source>
</evidence>
<evidence type="ECO:0000256" key="1">
    <source>
        <dbReference type="SAM" id="SignalP"/>
    </source>
</evidence>
<organism evidence="2">
    <name type="scientific">Arundo donax</name>
    <name type="common">Giant reed</name>
    <name type="synonym">Donax arundinaceus</name>
    <dbReference type="NCBI Taxonomy" id="35708"/>
    <lineage>
        <taxon>Eukaryota</taxon>
        <taxon>Viridiplantae</taxon>
        <taxon>Streptophyta</taxon>
        <taxon>Embryophyta</taxon>
        <taxon>Tracheophyta</taxon>
        <taxon>Spermatophyta</taxon>
        <taxon>Magnoliopsida</taxon>
        <taxon>Liliopsida</taxon>
        <taxon>Poales</taxon>
        <taxon>Poaceae</taxon>
        <taxon>PACMAD clade</taxon>
        <taxon>Arundinoideae</taxon>
        <taxon>Arundineae</taxon>
        <taxon>Arundo</taxon>
    </lineage>
</organism>
<feature type="signal peptide" evidence="1">
    <location>
        <begin position="1"/>
        <end position="21"/>
    </location>
</feature>
<keyword evidence="1" id="KW-0732">Signal</keyword>
<accession>A0A0A8YEF7</accession>
<dbReference type="AlphaFoldDB" id="A0A0A8YEF7"/>
<sequence>MPRHNIIILVTQFIIIIYSSCHVKTLNSSQEALNLGPNIVQLLHTEKWMPSVPRCYV</sequence>